<gene>
    <name evidence="1" type="ORF">ACFSC2_13430</name>
</gene>
<evidence type="ECO:0000313" key="2">
    <source>
        <dbReference type="Proteomes" id="UP001597138"/>
    </source>
</evidence>
<name>A0ABW4HEG4_9FLAO</name>
<sequence length="309" mass="35393">MERKYKITIPEPCHEDWNKMTPKDNGRFCLNCSKTVVDFTAMMPEEIQHFFIQNQNENVCGRFRKSQLDTITIQIPSRVLYTQTHYSKMFLLALFIAMGTTLFSCADNKGNKHTIDKIEVIEEQINKEVYNDNKKDSLISNKPLQTISPIAIIEEPKVGIGVEAVYESHITGMPAIQPPICVLEKLPDYPGGLEKFYDLIRSDFKIPKKAKRSTGEIEVSFVIEKNGILNQIKVFDNIGHETGEEIVRVLQKSKKWIPGFVDDRDSVVMRLKILVEKDTLNNRKRNLSKITTIDLVKANNTKISLANNF</sequence>
<dbReference type="EMBL" id="JBHUDZ010000012">
    <property type="protein sequence ID" value="MFD1603741.1"/>
    <property type="molecule type" value="Genomic_DNA"/>
</dbReference>
<proteinExistence type="predicted"/>
<dbReference type="SUPFAM" id="SSF74653">
    <property type="entry name" value="TolA/TonB C-terminal domain"/>
    <property type="match status" value="1"/>
</dbReference>
<evidence type="ECO:0000313" key="1">
    <source>
        <dbReference type="EMBL" id="MFD1603741.1"/>
    </source>
</evidence>
<organism evidence="1 2">
    <name type="scientific">Flavobacterium artemisiae</name>
    <dbReference type="NCBI Taxonomy" id="2126556"/>
    <lineage>
        <taxon>Bacteria</taxon>
        <taxon>Pseudomonadati</taxon>
        <taxon>Bacteroidota</taxon>
        <taxon>Flavobacteriia</taxon>
        <taxon>Flavobacteriales</taxon>
        <taxon>Flavobacteriaceae</taxon>
        <taxon>Flavobacterium</taxon>
    </lineage>
</organism>
<comment type="caution">
    <text evidence="1">The sequence shown here is derived from an EMBL/GenBank/DDBJ whole genome shotgun (WGS) entry which is preliminary data.</text>
</comment>
<dbReference type="Gene3D" id="3.30.1150.10">
    <property type="match status" value="1"/>
</dbReference>
<accession>A0ABW4HEG4</accession>
<protein>
    <submittedName>
        <fullName evidence="1">Energy transducer TonB</fullName>
    </submittedName>
</protein>
<dbReference type="RefSeq" id="WP_379814921.1">
    <property type="nucleotide sequence ID" value="NZ_JBHUDZ010000012.1"/>
</dbReference>
<keyword evidence="2" id="KW-1185">Reference proteome</keyword>
<dbReference type="Proteomes" id="UP001597138">
    <property type="component" value="Unassembled WGS sequence"/>
</dbReference>
<reference evidence="2" key="1">
    <citation type="journal article" date="2019" name="Int. J. Syst. Evol. Microbiol.">
        <title>The Global Catalogue of Microorganisms (GCM) 10K type strain sequencing project: providing services to taxonomists for standard genome sequencing and annotation.</title>
        <authorList>
            <consortium name="The Broad Institute Genomics Platform"/>
            <consortium name="The Broad Institute Genome Sequencing Center for Infectious Disease"/>
            <person name="Wu L."/>
            <person name="Ma J."/>
        </authorList>
    </citation>
    <scope>NUCLEOTIDE SEQUENCE [LARGE SCALE GENOMIC DNA]</scope>
    <source>
        <strain evidence="2">CCUG 70865</strain>
    </source>
</reference>